<dbReference type="Proteomes" id="UP000242188">
    <property type="component" value="Unassembled WGS sequence"/>
</dbReference>
<dbReference type="STRING" id="6573.A0A210QUW7"/>
<evidence type="ECO:0000313" key="2">
    <source>
        <dbReference type="EMBL" id="OWF52521.1"/>
    </source>
</evidence>
<gene>
    <name evidence="2" type="ORF">KP79_PYT05472</name>
</gene>
<evidence type="ECO:0000256" key="1">
    <source>
        <dbReference type="SAM" id="SignalP"/>
    </source>
</evidence>
<sequence length="330" mass="35647">MMSKTALYLVLLGLLYHETDCQSIEFDSGEAFTAIDPSVVADASNYADPKVTGSYLFQSDTTFDQKALSLSVLVQHFRSDSSFYFRAHPTFITCLQATLTSLRKQNLRVDIVSAFKTSSDVPGSIKARDLYSRSGTGATLKFRPGVSGDIRDIANTAIKSCASTFSVIQRDIGVVLMLDSVHIFMTGRLDTTPQFTVDGYTGGMTSDAFRTYAMAKLGEANEPAVIPTDCSSFGSLLSGTTFPSWATDAAVVVGDHDVPILRENTQDFSRLTQYMGTNVEFVDHERTSTWCGSVGQACVDCRAGIVGSALSKRYVSKGSLLCVCVSCNVS</sequence>
<feature type="signal peptide" evidence="1">
    <location>
        <begin position="1"/>
        <end position="21"/>
    </location>
</feature>
<organism evidence="2 3">
    <name type="scientific">Mizuhopecten yessoensis</name>
    <name type="common">Japanese scallop</name>
    <name type="synonym">Patinopecten yessoensis</name>
    <dbReference type="NCBI Taxonomy" id="6573"/>
    <lineage>
        <taxon>Eukaryota</taxon>
        <taxon>Metazoa</taxon>
        <taxon>Spiralia</taxon>
        <taxon>Lophotrochozoa</taxon>
        <taxon>Mollusca</taxon>
        <taxon>Bivalvia</taxon>
        <taxon>Autobranchia</taxon>
        <taxon>Pteriomorphia</taxon>
        <taxon>Pectinida</taxon>
        <taxon>Pectinoidea</taxon>
        <taxon>Pectinidae</taxon>
        <taxon>Mizuhopecten</taxon>
    </lineage>
</organism>
<evidence type="ECO:0000313" key="3">
    <source>
        <dbReference type="Proteomes" id="UP000242188"/>
    </source>
</evidence>
<keyword evidence="1" id="KW-0732">Signal</keyword>
<name>A0A210QUW7_MIZYE</name>
<accession>A0A210QUW7</accession>
<dbReference type="AlphaFoldDB" id="A0A210QUW7"/>
<dbReference type="EMBL" id="NEDP02001784">
    <property type="protein sequence ID" value="OWF52521.1"/>
    <property type="molecule type" value="Genomic_DNA"/>
</dbReference>
<dbReference type="OrthoDB" id="10021066at2759"/>
<proteinExistence type="predicted"/>
<reference evidence="2 3" key="1">
    <citation type="journal article" date="2017" name="Nat. Ecol. Evol.">
        <title>Scallop genome provides insights into evolution of bilaterian karyotype and development.</title>
        <authorList>
            <person name="Wang S."/>
            <person name="Zhang J."/>
            <person name="Jiao W."/>
            <person name="Li J."/>
            <person name="Xun X."/>
            <person name="Sun Y."/>
            <person name="Guo X."/>
            <person name="Huan P."/>
            <person name="Dong B."/>
            <person name="Zhang L."/>
            <person name="Hu X."/>
            <person name="Sun X."/>
            <person name="Wang J."/>
            <person name="Zhao C."/>
            <person name="Wang Y."/>
            <person name="Wang D."/>
            <person name="Huang X."/>
            <person name="Wang R."/>
            <person name="Lv J."/>
            <person name="Li Y."/>
            <person name="Zhang Z."/>
            <person name="Liu B."/>
            <person name="Lu W."/>
            <person name="Hui Y."/>
            <person name="Liang J."/>
            <person name="Zhou Z."/>
            <person name="Hou R."/>
            <person name="Li X."/>
            <person name="Liu Y."/>
            <person name="Li H."/>
            <person name="Ning X."/>
            <person name="Lin Y."/>
            <person name="Zhao L."/>
            <person name="Xing Q."/>
            <person name="Dou J."/>
            <person name="Li Y."/>
            <person name="Mao J."/>
            <person name="Guo H."/>
            <person name="Dou H."/>
            <person name="Li T."/>
            <person name="Mu C."/>
            <person name="Jiang W."/>
            <person name="Fu Q."/>
            <person name="Fu X."/>
            <person name="Miao Y."/>
            <person name="Liu J."/>
            <person name="Yu Q."/>
            <person name="Li R."/>
            <person name="Liao H."/>
            <person name="Li X."/>
            <person name="Kong Y."/>
            <person name="Jiang Z."/>
            <person name="Chourrout D."/>
            <person name="Li R."/>
            <person name="Bao Z."/>
        </authorList>
    </citation>
    <scope>NUCLEOTIDE SEQUENCE [LARGE SCALE GENOMIC DNA]</scope>
    <source>
        <strain evidence="2 3">PY_sf001</strain>
    </source>
</reference>
<feature type="chain" id="PRO_5012623064" evidence="1">
    <location>
        <begin position="22"/>
        <end position="330"/>
    </location>
</feature>
<keyword evidence="3" id="KW-1185">Reference proteome</keyword>
<protein>
    <submittedName>
        <fullName evidence="2">Uncharacterized protein</fullName>
    </submittedName>
</protein>
<comment type="caution">
    <text evidence="2">The sequence shown here is derived from an EMBL/GenBank/DDBJ whole genome shotgun (WGS) entry which is preliminary data.</text>
</comment>